<evidence type="ECO:0000256" key="9">
    <source>
        <dbReference type="ARBA" id="ARBA00050665"/>
    </source>
</evidence>
<feature type="region of interest" description="Disordered" evidence="16">
    <location>
        <begin position="359"/>
        <end position="378"/>
    </location>
</feature>
<keyword evidence="7 10" id="KW-0067">ATP-binding</keyword>
<dbReference type="Gene3D" id="3.40.50.300">
    <property type="entry name" value="P-loop containing nucleotide triphosphate hydrolases"/>
    <property type="match status" value="1"/>
</dbReference>
<dbReference type="InterPro" id="IPR027065">
    <property type="entry name" value="Lon_Prtase"/>
</dbReference>
<protein>
    <recommendedName>
        <fullName evidence="10 11">Lon protease</fullName>
        <ecNumber evidence="10 11">3.4.21.53</ecNumber>
    </recommendedName>
    <alternativeName>
        <fullName evidence="10">ATP-dependent protease La</fullName>
    </alternativeName>
</protein>
<evidence type="ECO:0000256" key="4">
    <source>
        <dbReference type="ARBA" id="ARBA00022741"/>
    </source>
</evidence>
<evidence type="ECO:0000256" key="12">
    <source>
        <dbReference type="PIRSR" id="PIRSR001174-1"/>
    </source>
</evidence>
<dbReference type="STRING" id="1379270.GEMMAAP_14575"/>
<dbReference type="NCBIfam" id="TIGR00763">
    <property type="entry name" value="lon"/>
    <property type="match status" value="1"/>
</dbReference>
<feature type="domain" description="Lon N-terminal" evidence="18">
    <location>
        <begin position="7"/>
        <end position="201"/>
    </location>
</feature>
<dbReference type="Gene3D" id="3.30.230.10">
    <property type="match status" value="1"/>
</dbReference>
<dbReference type="InterPro" id="IPR008268">
    <property type="entry name" value="Peptidase_S16_AS"/>
</dbReference>
<keyword evidence="19" id="KW-0238">DNA-binding</keyword>
<dbReference type="InterPro" id="IPR003111">
    <property type="entry name" value="Lon_prtase_N"/>
</dbReference>
<dbReference type="FunFam" id="3.40.50.300:FF:000021">
    <property type="entry name" value="Lon protease homolog"/>
    <property type="match status" value="1"/>
</dbReference>
<keyword evidence="4 10" id="KW-0547">Nucleotide-binding</keyword>
<evidence type="ECO:0000256" key="5">
    <source>
        <dbReference type="ARBA" id="ARBA00022801"/>
    </source>
</evidence>
<dbReference type="SUPFAM" id="SSF54211">
    <property type="entry name" value="Ribosomal protein S5 domain 2-like"/>
    <property type="match status" value="1"/>
</dbReference>
<dbReference type="GO" id="GO:0006515">
    <property type="term" value="P:protein quality control for misfolded or incompletely synthesized proteins"/>
    <property type="evidence" value="ECO:0007669"/>
    <property type="project" value="UniProtKB-UniRule"/>
</dbReference>
<dbReference type="Gene3D" id="2.30.130.40">
    <property type="entry name" value="LON domain-like"/>
    <property type="match status" value="1"/>
</dbReference>
<dbReference type="Gene3D" id="1.10.8.60">
    <property type="match status" value="1"/>
</dbReference>
<dbReference type="RefSeq" id="WP_026848591.1">
    <property type="nucleotide sequence ID" value="NZ_CP011454.1"/>
</dbReference>
<dbReference type="EC" id="3.4.21.53" evidence="10 11"/>
<evidence type="ECO:0000256" key="3">
    <source>
        <dbReference type="ARBA" id="ARBA00022670"/>
    </source>
</evidence>
<keyword evidence="8 10" id="KW-0346">Stress response</keyword>
<dbReference type="InterPro" id="IPR003593">
    <property type="entry name" value="AAA+_ATPase"/>
</dbReference>
<feature type="domain" description="Lon proteolytic" evidence="17">
    <location>
        <begin position="639"/>
        <end position="836"/>
    </location>
</feature>
<keyword evidence="5 10" id="KW-0378">Hydrolase</keyword>
<dbReference type="Pfam" id="PF02190">
    <property type="entry name" value="LON_substr_bdg"/>
    <property type="match status" value="1"/>
</dbReference>
<evidence type="ECO:0000313" key="19">
    <source>
        <dbReference type="EMBL" id="AMW05694.1"/>
    </source>
</evidence>
<evidence type="ECO:0000256" key="15">
    <source>
        <dbReference type="RuleBase" id="RU000591"/>
    </source>
</evidence>
<dbReference type="GO" id="GO:0005737">
    <property type="term" value="C:cytoplasm"/>
    <property type="evidence" value="ECO:0007669"/>
    <property type="project" value="UniProtKB-SubCell"/>
</dbReference>
<proteinExistence type="evidence at transcript level"/>
<evidence type="ECO:0000256" key="6">
    <source>
        <dbReference type="ARBA" id="ARBA00022825"/>
    </source>
</evidence>
<dbReference type="Pfam" id="PF00004">
    <property type="entry name" value="AAA"/>
    <property type="match status" value="1"/>
</dbReference>
<evidence type="ECO:0000259" key="17">
    <source>
        <dbReference type="PROSITE" id="PS51786"/>
    </source>
</evidence>
<evidence type="ECO:0000256" key="14">
    <source>
        <dbReference type="PROSITE-ProRule" id="PRU01122"/>
    </source>
</evidence>
<dbReference type="CDD" id="cd19500">
    <property type="entry name" value="RecA-like_Lon"/>
    <property type="match status" value="1"/>
</dbReference>
<dbReference type="SMART" id="SM00382">
    <property type="entry name" value="AAA"/>
    <property type="match status" value="1"/>
</dbReference>
<dbReference type="PANTHER" id="PTHR10046">
    <property type="entry name" value="ATP DEPENDENT LON PROTEASE FAMILY MEMBER"/>
    <property type="match status" value="1"/>
</dbReference>
<dbReference type="GO" id="GO:0016887">
    <property type="term" value="F:ATP hydrolysis activity"/>
    <property type="evidence" value="ECO:0007669"/>
    <property type="project" value="UniProtKB-UniRule"/>
</dbReference>
<dbReference type="PIRSF" id="PIRSF001174">
    <property type="entry name" value="Lon_proteas"/>
    <property type="match status" value="1"/>
</dbReference>
<dbReference type="KEGG" id="gph:GEMMAAP_14575"/>
<feature type="compositionally biased region" description="Polar residues" evidence="16">
    <location>
        <begin position="364"/>
        <end position="374"/>
    </location>
</feature>
<dbReference type="eggNOG" id="COG0466">
    <property type="taxonomic scope" value="Bacteria"/>
</dbReference>
<accession>A0A143BMN5</accession>
<evidence type="ECO:0000256" key="8">
    <source>
        <dbReference type="ARBA" id="ARBA00023016"/>
    </source>
</evidence>
<feature type="binding site" evidence="10 13">
    <location>
        <begin position="400"/>
        <end position="407"/>
    </location>
    <ligand>
        <name>ATP</name>
        <dbReference type="ChEBI" id="CHEBI:30616"/>
    </ligand>
</feature>
<dbReference type="Pfam" id="PF05362">
    <property type="entry name" value="Lon_C"/>
    <property type="match status" value="1"/>
</dbReference>
<dbReference type="HAMAP" id="MF_01973">
    <property type="entry name" value="lon_bact"/>
    <property type="match status" value="1"/>
</dbReference>
<dbReference type="GO" id="GO:0034605">
    <property type="term" value="P:cellular response to heat"/>
    <property type="evidence" value="ECO:0007669"/>
    <property type="project" value="UniProtKB-UniRule"/>
</dbReference>
<dbReference type="SMART" id="SM00464">
    <property type="entry name" value="LON"/>
    <property type="match status" value="1"/>
</dbReference>
<dbReference type="Proteomes" id="UP000076404">
    <property type="component" value="Chromosome"/>
</dbReference>
<reference evidence="19 20" key="1">
    <citation type="journal article" date="2014" name="Proc. Natl. Acad. Sci. U.S.A.">
        <title>Functional type 2 photosynthetic reaction centers found in the rare bacterial phylum Gemmatimonadetes.</title>
        <authorList>
            <person name="Zeng Y."/>
            <person name="Feng F."/>
            <person name="Medova H."/>
            <person name="Dean J."/>
            <person name="Koblizek M."/>
        </authorList>
    </citation>
    <scope>NUCLEOTIDE SEQUENCE [LARGE SCALE GENOMIC DNA]</scope>
    <source>
        <strain evidence="19 20">AP64</strain>
    </source>
</reference>
<evidence type="ECO:0000256" key="16">
    <source>
        <dbReference type="SAM" id="MobiDB-lite"/>
    </source>
</evidence>
<dbReference type="InterPro" id="IPR054594">
    <property type="entry name" value="Lon_lid"/>
</dbReference>
<evidence type="ECO:0000256" key="11">
    <source>
        <dbReference type="PIRNR" id="PIRNR001174"/>
    </source>
</evidence>
<dbReference type="GO" id="GO:0043565">
    <property type="term" value="F:sequence-specific DNA binding"/>
    <property type="evidence" value="ECO:0007669"/>
    <property type="project" value="UniProtKB-UniRule"/>
</dbReference>
<dbReference type="InterPro" id="IPR046336">
    <property type="entry name" value="Lon_prtase_N_sf"/>
</dbReference>
<dbReference type="AlphaFoldDB" id="A0A143BMN5"/>
<dbReference type="Pfam" id="PF22667">
    <property type="entry name" value="Lon_lid"/>
    <property type="match status" value="1"/>
</dbReference>
<dbReference type="InterPro" id="IPR027543">
    <property type="entry name" value="Lon_bac"/>
</dbReference>
<dbReference type="PRINTS" id="PR00830">
    <property type="entry name" value="ENDOLAPTASE"/>
</dbReference>
<dbReference type="EMBL" id="CP011454">
    <property type="protein sequence ID" value="AMW05694.1"/>
    <property type="molecule type" value="Genomic_DNA"/>
</dbReference>
<organism evidence="19 20">
    <name type="scientific">Gemmatimonas phototrophica</name>
    <dbReference type="NCBI Taxonomy" id="1379270"/>
    <lineage>
        <taxon>Bacteria</taxon>
        <taxon>Pseudomonadati</taxon>
        <taxon>Gemmatimonadota</taxon>
        <taxon>Gemmatimonadia</taxon>
        <taxon>Gemmatimonadales</taxon>
        <taxon>Gemmatimonadaceae</taxon>
        <taxon>Gemmatimonas</taxon>
    </lineage>
</organism>
<dbReference type="InterPro" id="IPR014721">
    <property type="entry name" value="Ribsml_uS5_D2-typ_fold_subgr"/>
</dbReference>
<comment type="induction">
    <text evidence="10">By heat shock.</text>
</comment>
<dbReference type="Gene3D" id="1.20.58.1480">
    <property type="match status" value="1"/>
</dbReference>
<keyword evidence="2 10" id="KW-0963">Cytoplasm</keyword>
<comment type="subunit">
    <text evidence="10 11">Homohexamer. Organized in a ring with a central cavity.</text>
</comment>
<feature type="active site" evidence="10 12">
    <location>
        <position position="742"/>
    </location>
</feature>
<evidence type="ECO:0000256" key="7">
    <source>
        <dbReference type="ARBA" id="ARBA00022840"/>
    </source>
</evidence>
<dbReference type="InterPro" id="IPR015947">
    <property type="entry name" value="PUA-like_sf"/>
</dbReference>
<keyword evidence="3 10" id="KW-0645">Protease</keyword>
<evidence type="ECO:0000259" key="18">
    <source>
        <dbReference type="PROSITE" id="PS51787"/>
    </source>
</evidence>
<evidence type="ECO:0000256" key="10">
    <source>
        <dbReference type="HAMAP-Rule" id="MF_01973"/>
    </source>
</evidence>
<evidence type="ECO:0000256" key="1">
    <source>
        <dbReference type="ARBA" id="ARBA00004496"/>
    </source>
</evidence>
<comment type="similarity">
    <text evidence="10 11 14 15">Belongs to the peptidase S16 family.</text>
</comment>
<dbReference type="GO" id="GO:0005524">
    <property type="term" value="F:ATP binding"/>
    <property type="evidence" value="ECO:0007669"/>
    <property type="project" value="UniProtKB-UniRule"/>
</dbReference>
<dbReference type="InterPro" id="IPR020568">
    <property type="entry name" value="Ribosomal_Su5_D2-typ_SF"/>
</dbReference>
<evidence type="ECO:0000256" key="2">
    <source>
        <dbReference type="ARBA" id="ARBA00022490"/>
    </source>
</evidence>
<keyword evidence="20" id="KW-1185">Reference proteome</keyword>
<comment type="function">
    <text evidence="10">ATP-dependent serine protease that mediates the selective degradation of mutant and abnormal proteins as well as certain short-lived regulatory proteins. Required for cellular homeostasis and for survival from DNA damage and developmental changes induced by stress. Degrades polypeptides processively to yield small peptide fragments that are 5 to 10 amino acids long. Binds to DNA in a double-stranded, site-specific manner.</text>
</comment>
<dbReference type="OrthoDB" id="9806903at2"/>
<dbReference type="GO" id="GO:0004176">
    <property type="term" value="F:ATP-dependent peptidase activity"/>
    <property type="evidence" value="ECO:0007669"/>
    <property type="project" value="UniProtKB-UniRule"/>
</dbReference>
<sequence>MSQRQTLPVLPLRGTVMFPGITAPIAAGRPGTLRAIETALKGDRLVFAVAQRDNTEEPTSDILFTTGVIARIGQVQRGLGGVQLLLQGEQRATALHYAEQDGHLTAVIVPAEEMTPLDLKDPAFTALHKEARERAAELGEKRGLPEEVVHQVLDSVEDAGRFSDLVAGYIELTVPEKQGLLETLSVEERLRRVLVHVQRQIGLLEAQEDIKSQVQEELGERQREMFLREQLKAIQKELGDDDSSKEISELRDKLSKLDLPKEARAEVERELGRLERAGRESMEAQVIRTYLEWIAELPWNSRSDDHLELARSGEILDEDHYGLKDVKDRVLEFLAVRQLRAQQVAAEVATTGEFPVSKLKGDTSDATPSLGSSDAEQKITDTREAKSRAMARGPILLFNGPPGVGKTSIAKSIARALGREYVRVALGGARDEADIRGHRRTYVGAMPGRIIQGMKQAGTRNPVFLLDEVDKLGQSYQGDPSSALLEVLDPAQNDSFTDHYLGVPFDLSEVLFIATSNFIQNIPGPLLDRMEVVDFSGYTEREKAEIAKTYLVPRQLEESGLAGRELVFSDEAIMKVISEYTRESGVRQLERQVGAVARKVARRVAMGDTATIDDKVISADEVRELLGRPKVHPERANEHDEVGISTGMYYTPMGGDIMFVEASIRRGGRTKPTDDEEQVRVGPISLILTGQLGDVMKESARAALTYATNNAELLGIPADRVAGASEAHIHVPAGAIPKDGPSAGIAIATALVSEMSNRKVRRDVSMTGEITLRGRVLPIGGVKEKVLGAHRAGIKEVIIPKANEADLEDVPDEVRKQLTFHPVETLRDVLRIALIDAGAAAAVEELVGV</sequence>
<comment type="catalytic activity">
    <reaction evidence="9 10 11 14">
        <text>Hydrolysis of proteins in presence of ATP.</text>
        <dbReference type="EC" id="3.4.21.53"/>
    </reaction>
</comment>
<name>A0A143BMN5_9BACT</name>
<keyword evidence="6 10" id="KW-0720">Serine protease</keyword>
<evidence type="ECO:0000256" key="13">
    <source>
        <dbReference type="PIRSR" id="PIRSR001174-2"/>
    </source>
</evidence>
<dbReference type="PROSITE" id="PS01046">
    <property type="entry name" value="LON_SER"/>
    <property type="match status" value="1"/>
</dbReference>
<dbReference type="InterPro" id="IPR004815">
    <property type="entry name" value="Lon_bac/euk-typ"/>
</dbReference>
<evidence type="ECO:0000313" key="20">
    <source>
        <dbReference type="Proteomes" id="UP000076404"/>
    </source>
</evidence>
<gene>
    <name evidence="10" type="primary">lon</name>
    <name evidence="19" type="ORF">GEMMAAP_14575</name>
</gene>
<dbReference type="InterPro" id="IPR027417">
    <property type="entry name" value="P-loop_NTPase"/>
</dbReference>
<dbReference type="PROSITE" id="PS51787">
    <property type="entry name" value="LON_N"/>
    <property type="match status" value="1"/>
</dbReference>
<dbReference type="PROSITE" id="PS51786">
    <property type="entry name" value="LON_PROTEOLYTIC"/>
    <property type="match status" value="1"/>
</dbReference>
<dbReference type="Gene3D" id="1.20.5.5270">
    <property type="match status" value="1"/>
</dbReference>
<dbReference type="InterPro" id="IPR008269">
    <property type="entry name" value="Lon_proteolytic"/>
</dbReference>
<dbReference type="SUPFAM" id="SSF88697">
    <property type="entry name" value="PUA domain-like"/>
    <property type="match status" value="1"/>
</dbReference>
<dbReference type="InterPro" id="IPR003959">
    <property type="entry name" value="ATPase_AAA_core"/>
</dbReference>
<feature type="active site" evidence="10 12">
    <location>
        <position position="785"/>
    </location>
</feature>
<comment type="subcellular location">
    <subcellularLocation>
        <location evidence="1 10 11">Cytoplasm</location>
    </subcellularLocation>
</comment>
<dbReference type="SUPFAM" id="SSF52540">
    <property type="entry name" value="P-loop containing nucleoside triphosphate hydrolases"/>
    <property type="match status" value="1"/>
</dbReference>
<reference evidence="19 20" key="2">
    <citation type="journal article" date="2016" name="Environ. Microbiol. Rep.">
        <title>Metagenomic evidence for the presence of phototrophic Gemmatimonadetes bacteria in diverse environments.</title>
        <authorList>
            <person name="Zeng Y."/>
            <person name="Baumbach J."/>
            <person name="Barbosa E.G."/>
            <person name="Azevedo V."/>
            <person name="Zhang C."/>
            <person name="Koblizek M."/>
        </authorList>
    </citation>
    <scope>NUCLEOTIDE SEQUENCE [LARGE SCALE GENOMIC DNA]</scope>
    <source>
        <strain evidence="19 20">AP64</strain>
    </source>
</reference>
<dbReference type="GO" id="GO:0004252">
    <property type="term" value="F:serine-type endopeptidase activity"/>
    <property type="evidence" value="ECO:0007669"/>
    <property type="project" value="UniProtKB-UniRule"/>
</dbReference>